<sequence length="50" mass="5156">MRARRGGVQIEYIVIVAAVVLAAIGGFSYFGTTVGTKVQSQGASPARMGL</sequence>
<dbReference type="KEGG" id="llu:AKJ09_00748"/>
<feature type="transmembrane region" description="Helical" evidence="1">
    <location>
        <begin position="12"/>
        <end position="30"/>
    </location>
</feature>
<reference evidence="2 3" key="1">
    <citation type="submission" date="2015-08" db="EMBL/GenBank/DDBJ databases">
        <authorList>
            <person name="Babu N.S."/>
            <person name="Beckwith C.J."/>
            <person name="Beseler K.G."/>
            <person name="Brison A."/>
            <person name="Carone J.V."/>
            <person name="Caskin T.P."/>
            <person name="Diamond M."/>
            <person name="Durham M.E."/>
            <person name="Foxe J.M."/>
            <person name="Go M."/>
            <person name="Henderson B.A."/>
            <person name="Jones I.B."/>
            <person name="McGettigan J.A."/>
            <person name="Micheletti S.J."/>
            <person name="Nasrallah M.E."/>
            <person name="Ortiz D."/>
            <person name="Piller C.R."/>
            <person name="Privatt S.R."/>
            <person name="Schneider S.L."/>
            <person name="Sharp S."/>
            <person name="Smith T.C."/>
            <person name="Stanton J.D."/>
            <person name="Ullery H.E."/>
            <person name="Wilson R.J."/>
            <person name="Serrano M.G."/>
            <person name="Buck G."/>
            <person name="Lee V."/>
            <person name="Wang Y."/>
            <person name="Carvalho R."/>
            <person name="Voegtly L."/>
            <person name="Shi R."/>
            <person name="Duckworth R."/>
            <person name="Johnson A."/>
            <person name="Loviza R."/>
            <person name="Walstead R."/>
            <person name="Shah Z."/>
            <person name="Kiflezghi M."/>
            <person name="Wade K."/>
            <person name="Ball S.L."/>
            <person name="Bradley K.W."/>
            <person name="Asai D.J."/>
            <person name="Bowman C.A."/>
            <person name="Russell D.A."/>
            <person name="Pope W.H."/>
            <person name="Jacobs-Sera D."/>
            <person name="Hendrix R.W."/>
            <person name="Hatfull G.F."/>
        </authorList>
    </citation>
    <scope>NUCLEOTIDE SEQUENCE [LARGE SCALE GENOMIC DNA]</scope>
    <source>
        <strain evidence="2 3">DSM 27648</strain>
    </source>
</reference>
<evidence type="ECO:0000313" key="3">
    <source>
        <dbReference type="Proteomes" id="UP000064967"/>
    </source>
</evidence>
<accession>A0A0K1PLU6</accession>
<evidence type="ECO:0000313" key="2">
    <source>
        <dbReference type="EMBL" id="AKU94084.1"/>
    </source>
</evidence>
<keyword evidence="3" id="KW-1185">Reference proteome</keyword>
<dbReference type="EMBL" id="CP012333">
    <property type="protein sequence ID" value="AKU94084.1"/>
    <property type="molecule type" value="Genomic_DNA"/>
</dbReference>
<protein>
    <recommendedName>
        <fullName evidence="4">Flp pilus assembly protein, pilin Flp</fullName>
    </recommendedName>
</protein>
<evidence type="ECO:0000256" key="1">
    <source>
        <dbReference type="SAM" id="Phobius"/>
    </source>
</evidence>
<keyword evidence="1" id="KW-0812">Transmembrane</keyword>
<dbReference type="AlphaFoldDB" id="A0A0K1PLU6"/>
<gene>
    <name evidence="2" type="ORF">AKJ09_00748</name>
</gene>
<name>A0A0K1PLU6_9BACT</name>
<keyword evidence="1" id="KW-0472">Membrane</keyword>
<keyword evidence="1" id="KW-1133">Transmembrane helix</keyword>
<dbReference type="RefSeq" id="WP_169927219.1">
    <property type="nucleotide sequence ID" value="NZ_CP012333.1"/>
</dbReference>
<proteinExistence type="predicted"/>
<organism evidence="2 3">
    <name type="scientific">Labilithrix luteola</name>
    <dbReference type="NCBI Taxonomy" id="1391654"/>
    <lineage>
        <taxon>Bacteria</taxon>
        <taxon>Pseudomonadati</taxon>
        <taxon>Myxococcota</taxon>
        <taxon>Polyangia</taxon>
        <taxon>Polyangiales</taxon>
        <taxon>Labilitrichaceae</taxon>
        <taxon>Labilithrix</taxon>
    </lineage>
</organism>
<dbReference type="STRING" id="1391654.AKJ09_00748"/>
<evidence type="ECO:0008006" key="4">
    <source>
        <dbReference type="Google" id="ProtNLM"/>
    </source>
</evidence>
<dbReference type="Proteomes" id="UP000064967">
    <property type="component" value="Chromosome"/>
</dbReference>